<organism evidence="8 9">
    <name type="scientific">Tieghemostelium lacteum</name>
    <name type="common">Slime mold</name>
    <name type="synonym">Dictyostelium lacteum</name>
    <dbReference type="NCBI Taxonomy" id="361077"/>
    <lineage>
        <taxon>Eukaryota</taxon>
        <taxon>Amoebozoa</taxon>
        <taxon>Evosea</taxon>
        <taxon>Eumycetozoa</taxon>
        <taxon>Dictyostelia</taxon>
        <taxon>Dictyosteliales</taxon>
        <taxon>Raperosteliaceae</taxon>
        <taxon>Tieghemostelium</taxon>
    </lineage>
</organism>
<dbReference type="Pfam" id="PF06367">
    <property type="entry name" value="Drf_FH3"/>
    <property type="match status" value="1"/>
</dbReference>
<evidence type="ECO:0000259" key="6">
    <source>
        <dbReference type="PROSITE" id="PS50081"/>
    </source>
</evidence>
<evidence type="ECO:0000256" key="3">
    <source>
        <dbReference type="ARBA" id="ARBA00037935"/>
    </source>
</evidence>
<feature type="domain" description="Phorbol-ester/DAG-type" evidence="6">
    <location>
        <begin position="120"/>
        <end position="172"/>
    </location>
</feature>
<dbReference type="GO" id="GO:0046872">
    <property type="term" value="F:metal ion binding"/>
    <property type="evidence" value="ECO:0007669"/>
    <property type="project" value="UniProtKB-KW"/>
</dbReference>
<dbReference type="InterPro" id="IPR011989">
    <property type="entry name" value="ARM-like"/>
</dbReference>
<feature type="domain" description="GBD/FH3" evidence="7">
    <location>
        <begin position="282"/>
        <end position="632"/>
    </location>
</feature>
<evidence type="ECO:0000259" key="7">
    <source>
        <dbReference type="PROSITE" id="PS51232"/>
    </source>
</evidence>
<keyword evidence="9" id="KW-1185">Reference proteome</keyword>
<dbReference type="SMART" id="SM01139">
    <property type="entry name" value="Drf_FH3"/>
    <property type="match status" value="1"/>
</dbReference>
<dbReference type="InterPro" id="IPR016024">
    <property type="entry name" value="ARM-type_fold"/>
</dbReference>
<sequence>MSDNLSNSTPTTSNGSASSLGVPTHSNNNINHGAPGSSMTKSISSENILSASTTQKPRTFTGILKSKSSGTNPGGANILSSSKSSTNISNITISSATGASLGNSLNGMQHHEDKPKLVHLHDFRPYKNSSSCVYCGETIRQLWPFTNSSYKCYYCGIKCHKKCLDLINTMPCSSATHYKKIHNSPSTQSPRLKSGSTPTLHSNNNNHNHNHSMLSNSSSSSSSGSSSNTPSSANSTPNTLSPTNSQIPLVVGAATSPPNSPQSLSSKGSPSLEDLIMTVNFNEKPDNQTINSIFESLAAELELPTTMALTVDKKWILLEQKLRLKKEEFLQNDTSSPQYFIKSLKSEPSKHLFQSLLVNIRTKSIHWFNNFIQNQGVELLFDILLIKKKEFRIECIIAIAKIMANPVGLSYVSNLTLAPKRLVMVLKSKQYELKARAVALELLTVLLMDKYSPGGSTLVLKALTKSKEKKRFSVLLRFIKENESLEMKTKALCFINVLIFEMEETTVRISIRAEFLRLGLYEYLQDLKKTLSPDEHLITQIEIFEEMMEEDNQEMEQKLDDLKRQLGIDIEDLDAVYKAIKTTAAKSGLSKSLLSILQNLLVIKTTDPDGTKYWLLCDSLIKQISLHKSGFGERDSFDFRGLLQNVDNAAAEVTLNRKLGELEKQNIDKAMKIQDQELTIKSLTELLKQIKNGGQNVDPSVVKKIEDILKSIDPPTLENVSATDIPVVIVPPNPVQEDQPKLQEVVNKMVEEIIPIEGGPPPPSSPTHDGRRTPTPSSPTLWQEGTSGY</sequence>
<dbReference type="OrthoDB" id="1104827at2759"/>
<dbReference type="GO" id="GO:0003779">
    <property type="term" value="F:actin binding"/>
    <property type="evidence" value="ECO:0007669"/>
    <property type="project" value="InterPro"/>
</dbReference>
<evidence type="ECO:0000256" key="4">
    <source>
        <dbReference type="SAM" id="Coils"/>
    </source>
</evidence>
<dbReference type="Gene3D" id="1.10.238.150">
    <property type="entry name" value="Formin, FH3 diaphanous domain"/>
    <property type="match status" value="1"/>
</dbReference>
<dbReference type="Pfam" id="PF00130">
    <property type="entry name" value="C1_1"/>
    <property type="match status" value="1"/>
</dbReference>
<dbReference type="GO" id="GO:0051301">
    <property type="term" value="P:cell division"/>
    <property type="evidence" value="ECO:0007669"/>
    <property type="project" value="UniProtKB-ARBA"/>
</dbReference>
<feature type="compositionally biased region" description="Polar residues" evidence="5">
    <location>
        <begin position="183"/>
        <end position="195"/>
    </location>
</feature>
<comment type="caution">
    <text evidence="8">The sequence shown here is derived from an EMBL/GenBank/DDBJ whole genome shotgun (WGS) entry which is preliminary data.</text>
</comment>
<dbReference type="GO" id="GO:0015629">
    <property type="term" value="C:actin cytoskeleton"/>
    <property type="evidence" value="ECO:0007669"/>
    <property type="project" value="UniProtKB-ARBA"/>
</dbReference>
<evidence type="ECO:0000313" key="8">
    <source>
        <dbReference type="EMBL" id="KYQ88407.1"/>
    </source>
</evidence>
<dbReference type="GO" id="GO:0032153">
    <property type="term" value="C:cell division site"/>
    <property type="evidence" value="ECO:0007669"/>
    <property type="project" value="UniProtKB-ARBA"/>
</dbReference>
<dbReference type="InterPro" id="IPR046349">
    <property type="entry name" value="C1-like_sf"/>
</dbReference>
<dbReference type="InterPro" id="IPR014768">
    <property type="entry name" value="GBD/FH3_dom"/>
</dbReference>
<dbReference type="GO" id="GO:0045010">
    <property type="term" value="P:actin nucleation"/>
    <property type="evidence" value="ECO:0007669"/>
    <property type="project" value="UniProtKB-ARBA"/>
</dbReference>
<dbReference type="InterPro" id="IPR010473">
    <property type="entry name" value="GTPase-bd"/>
</dbReference>
<name>A0A151Z3B1_TIELA</name>
<dbReference type="SMART" id="SM01140">
    <property type="entry name" value="Drf_GBD"/>
    <property type="match status" value="1"/>
</dbReference>
<feature type="compositionally biased region" description="Low complexity" evidence="5">
    <location>
        <begin position="261"/>
        <end position="270"/>
    </location>
</feature>
<keyword evidence="2" id="KW-0862">Zinc</keyword>
<accession>A0A151Z3B1</accession>
<gene>
    <name evidence="8" type="ORF">DLAC_11842</name>
</gene>
<feature type="compositionally biased region" description="Low complexity" evidence="5">
    <location>
        <begin position="196"/>
        <end position="245"/>
    </location>
</feature>
<dbReference type="InterPro" id="IPR002219">
    <property type="entry name" value="PKC_DAG/PE"/>
</dbReference>
<keyword evidence="4" id="KW-0175">Coiled coil</keyword>
<dbReference type="Pfam" id="PF06371">
    <property type="entry name" value="Drf_GBD"/>
    <property type="match status" value="1"/>
</dbReference>
<evidence type="ECO:0000256" key="1">
    <source>
        <dbReference type="ARBA" id="ARBA00022723"/>
    </source>
</evidence>
<evidence type="ECO:0008006" key="10">
    <source>
        <dbReference type="Google" id="ProtNLM"/>
    </source>
</evidence>
<dbReference type="SMART" id="SM00109">
    <property type="entry name" value="C1"/>
    <property type="match status" value="1"/>
</dbReference>
<comment type="similarity">
    <text evidence="3">Belongs to the formin homology family. BNI1 subfamily.</text>
</comment>
<dbReference type="InParanoid" id="A0A151Z3B1"/>
<dbReference type="GO" id="GO:0031267">
    <property type="term" value="F:small GTPase binding"/>
    <property type="evidence" value="ECO:0007669"/>
    <property type="project" value="InterPro"/>
</dbReference>
<feature type="region of interest" description="Disordered" evidence="5">
    <location>
        <begin position="1"/>
        <end position="43"/>
    </location>
</feature>
<feature type="compositionally biased region" description="Polar residues" evidence="5">
    <location>
        <begin position="774"/>
        <end position="789"/>
    </location>
</feature>
<dbReference type="PROSITE" id="PS51232">
    <property type="entry name" value="GBD_FH3"/>
    <property type="match status" value="1"/>
</dbReference>
<evidence type="ECO:0000313" key="9">
    <source>
        <dbReference type="Proteomes" id="UP000076078"/>
    </source>
</evidence>
<dbReference type="PANTHER" id="PTHR47102">
    <property type="entry name" value="PROTEIN BNI1"/>
    <property type="match status" value="1"/>
</dbReference>
<dbReference type="SUPFAM" id="SSF48371">
    <property type="entry name" value="ARM repeat"/>
    <property type="match status" value="1"/>
</dbReference>
<dbReference type="AlphaFoldDB" id="A0A151Z3B1"/>
<dbReference type="Proteomes" id="UP000076078">
    <property type="component" value="Unassembled WGS sequence"/>
</dbReference>
<dbReference type="EMBL" id="LODT01000051">
    <property type="protein sequence ID" value="KYQ88407.1"/>
    <property type="molecule type" value="Genomic_DNA"/>
</dbReference>
<feature type="coiled-coil region" evidence="4">
    <location>
        <begin position="541"/>
        <end position="572"/>
    </location>
</feature>
<keyword evidence="1" id="KW-0479">Metal-binding</keyword>
<dbReference type="SUPFAM" id="SSF57889">
    <property type="entry name" value="Cysteine-rich domain"/>
    <property type="match status" value="1"/>
</dbReference>
<reference evidence="8 9" key="1">
    <citation type="submission" date="2015-12" db="EMBL/GenBank/DDBJ databases">
        <title>Dictyostelia acquired genes for synthesis and detection of signals that induce cell-type specialization by lateral gene transfer from prokaryotes.</title>
        <authorList>
            <person name="Gloeckner G."/>
            <person name="Schaap P."/>
        </authorList>
    </citation>
    <scope>NUCLEOTIDE SEQUENCE [LARGE SCALE GENOMIC DNA]</scope>
    <source>
        <strain evidence="8 9">TK</strain>
    </source>
</reference>
<evidence type="ECO:0000256" key="5">
    <source>
        <dbReference type="SAM" id="MobiDB-lite"/>
    </source>
</evidence>
<protein>
    <recommendedName>
        <fullName evidence="10">Actin binding protein</fullName>
    </recommendedName>
</protein>
<dbReference type="PANTHER" id="PTHR47102:SF2">
    <property type="entry name" value="PROTEIN BNI1"/>
    <property type="match status" value="1"/>
</dbReference>
<dbReference type="STRING" id="361077.A0A151Z3B1"/>
<dbReference type="GO" id="GO:0005938">
    <property type="term" value="C:cell cortex"/>
    <property type="evidence" value="ECO:0007669"/>
    <property type="project" value="UniProtKB-ARBA"/>
</dbReference>
<dbReference type="CDD" id="cd00029">
    <property type="entry name" value="C1"/>
    <property type="match status" value="1"/>
</dbReference>
<dbReference type="InterPro" id="IPR051661">
    <property type="entry name" value="Actin_filament_regulator"/>
</dbReference>
<dbReference type="InterPro" id="IPR010472">
    <property type="entry name" value="FH3_dom"/>
</dbReference>
<dbReference type="Gene3D" id="3.30.60.20">
    <property type="match status" value="1"/>
</dbReference>
<dbReference type="Gene3D" id="1.25.10.10">
    <property type="entry name" value="Leucine-rich Repeat Variant"/>
    <property type="match status" value="1"/>
</dbReference>
<evidence type="ECO:0000256" key="2">
    <source>
        <dbReference type="ARBA" id="ARBA00022833"/>
    </source>
</evidence>
<feature type="region of interest" description="Disordered" evidence="5">
    <location>
        <begin position="753"/>
        <end position="789"/>
    </location>
</feature>
<feature type="region of interest" description="Disordered" evidence="5">
    <location>
        <begin position="181"/>
        <end position="270"/>
    </location>
</feature>
<proteinExistence type="inferred from homology"/>
<dbReference type="PROSITE" id="PS50081">
    <property type="entry name" value="ZF_DAG_PE_2"/>
    <property type="match status" value="1"/>
</dbReference>